<accession>A0ABQ9A2P2</accession>
<reference evidence="1" key="1">
    <citation type="submission" date="2022-10" db="EMBL/GenBank/DDBJ databases">
        <authorList>
            <person name="Hyden B.L."/>
            <person name="Feng K."/>
            <person name="Yates T."/>
            <person name="Jawdy S."/>
            <person name="Smart L.B."/>
            <person name="Muchero W."/>
        </authorList>
    </citation>
    <scope>NUCLEOTIDE SEQUENCE</scope>
    <source>
        <tissue evidence="1">Shoot tip</tissue>
    </source>
</reference>
<name>A0ABQ9A2P2_9ROSI</name>
<gene>
    <name evidence="1" type="ORF">OIU77_012161</name>
</gene>
<evidence type="ECO:0000313" key="1">
    <source>
        <dbReference type="EMBL" id="KAJ6322232.1"/>
    </source>
</evidence>
<comment type="caution">
    <text evidence="1">The sequence shown here is derived from an EMBL/GenBank/DDBJ whole genome shotgun (WGS) entry which is preliminary data.</text>
</comment>
<protein>
    <submittedName>
        <fullName evidence="1">Uncharacterized protein</fullName>
    </submittedName>
</protein>
<reference evidence="1" key="2">
    <citation type="journal article" date="2023" name="Int. J. Mol. Sci.">
        <title>De Novo Assembly and Annotation of 11 Diverse Shrub Willow (Salix) Genomes Reveals Novel Gene Organization in Sex-Linked Regions.</title>
        <authorList>
            <person name="Hyden B."/>
            <person name="Feng K."/>
            <person name="Yates T.B."/>
            <person name="Jawdy S."/>
            <person name="Cereghino C."/>
            <person name="Smart L.B."/>
            <person name="Muchero W."/>
        </authorList>
    </citation>
    <scope>NUCLEOTIDE SEQUENCE</scope>
    <source>
        <tissue evidence="1">Shoot tip</tissue>
    </source>
</reference>
<dbReference type="Proteomes" id="UP001141253">
    <property type="component" value="Chromosome 8"/>
</dbReference>
<sequence length="71" mass="8215">MQGSAKRLVKAALQEAARKREMRYSDLQKIEKKCFGALIHHPLAYSCCLIMDSTQKPSWRIKTRIKATELH</sequence>
<keyword evidence="2" id="KW-1185">Reference proteome</keyword>
<dbReference type="EMBL" id="JAPFFI010000023">
    <property type="protein sequence ID" value="KAJ6322232.1"/>
    <property type="molecule type" value="Genomic_DNA"/>
</dbReference>
<evidence type="ECO:0000313" key="2">
    <source>
        <dbReference type="Proteomes" id="UP001141253"/>
    </source>
</evidence>
<organism evidence="1 2">
    <name type="scientific">Salix suchowensis</name>
    <dbReference type="NCBI Taxonomy" id="1278906"/>
    <lineage>
        <taxon>Eukaryota</taxon>
        <taxon>Viridiplantae</taxon>
        <taxon>Streptophyta</taxon>
        <taxon>Embryophyta</taxon>
        <taxon>Tracheophyta</taxon>
        <taxon>Spermatophyta</taxon>
        <taxon>Magnoliopsida</taxon>
        <taxon>eudicotyledons</taxon>
        <taxon>Gunneridae</taxon>
        <taxon>Pentapetalae</taxon>
        <taxon>rosids</taxon>
        <taxon>fabids</taxon>
        <taxon>Malpighiales</taxon>
        <taxon>Salicaceae</taxon>
        <taxon>Saliceae</taxon>
        <taxon>Salix</taxon>
    </lineage>
</organism>
<proteinExistence type="predicted"/>